<gene>
    <name evidence="9" type="ORF">Hypma_009272</name>
</gene>
<dbReference type="Pfam" id="PF12359">
    <property type="entry name" value="DUF3645"/>
    <property type="match status" value="1"/>
</dbReference>
<dbReference type="InterPro" id="IPR051346">
    <property type="entry name" value="OTU_Deubiquitinase"/>
</dbReference>
<dbReference type="GO" id="GO:0006508">
    <property type="term" value="P:proteolysis"/>
    <property type="evidence" value="ECO:0007669"/>
    <property type="project" value="UniProtKB-KW"/>
</dbReference>
<dbReference type="EC" id="3.4.19.12" evidence="2"/>
<feature type="compositionally biased region" description="Basic and acidic residues" evidence="7">
    <location>
        <begin position="569"/>
        <end position="582"/>
    </location>
</feature>
<dbReference type="EMBL" id="LUEZ02000046">
    <property type="protein sequence ID" value="RDB23568.1"/>
    <property type="molecule type" value="Genomic_DNA"/>
</dbReference>
<protein>
    <recommendedName>
        <fullName evidence="2">ubiquitinyl hydrolase 1</fullName>
        <ecNumber evidence="2">3.4.19.12</ecNumber>
    </recommendedName>
</protein>
<evidence type="ECO:0000313" key="9">
    <source>
        <dbReference type="EMBL" id="RDB23568.1"/>
    </source>
</evidence>
<sequence>MIETASFPLIRILNKDAGDKLILAVARELINKERFRLLPGATREAAFEFVTGQNYGEVEANQLEEQCKDTNLWECLLLCRGLLGSGGILRFVLQQKRWRVDYGLDPTRTLLAVPYRAKDVPSLRADFGHPDVAIALTCLSYYYGGLTAKELDLCFELLFKLDNPSLEYEAWVADDHAMPTSLRNIAGVNLDDVDQRKNHLFPLFYRNHATINFYLSNIVFPKEAKQFPKKLATSAWDLAETKSLPTTGFSGTNDNHDLLPTSIEQRDPLDQLSTNARVLSYLLQPENDHYVCLQRDGQPLASRDFLELIVQQSPPVRVLLDVGAQMLDLRNTELARTWLSLEQKLHAVVFFDDADHLVVMSRDQSIEPFISSQYNQKLDLCGIYLDDAHTRGTDLKLPVGFRAAVTLGPKLTKDRLVQGCMRMRKLGHGHSVMFFAPPEVDRFIRELHPSEDVEKPQVPDILRWVMSETCDYIEHHLSHWAQQGVEYKRRSEAWAAYDSNSLSDGALDKLRASWEEPDARTLEEMYARGRSEGTTPIHPAFDFPELAGRLRALDINSLGSSQLDEEQERELSHEAERERQVERPPPAQPAQHNLHPDVISLVTTGKFSPTSPAFVHLFSPLRHLGDHEWSTALWATNDFSTTVKDTSKSSTDYLRPVNWILSVASQRLLVALSPFEVNELIPRINQSRHIHLHIYSPRVTKVMKTFEDLKFFCMPPLPSSWTPPSLTDTLQVNLWAGQLYLKDFGAYSYLCLILGLMRDDTTGSWESDGFIKPAYRRGEMALVCNLSESPLPFLKELVGLRRKGMNYLSTHMGKILNVGLLTEEAFNIS</sequence>
<proteinExistence type="predicted"/>
<evidence type="ECO:0000256" key="5">
    <source>
        <dbReference type="ARBA" id="ARBA00022801"/>
    </source>
</evidence>
<dbReference type="Proteomes" id="UP000076154">
    <property type="component" value="Unassembled WGS sequence"/>
</dbReference>
<evidence type="ECO:0000259" key="8">
    <source>
        <dbReference type="Pfam" id="PF12359"/>
    </source>
</evidence>
<dbReference type="PANTHER" id="PTHR13367">
    <property type="entry name" value="UBIQUITIN THIOESTERASE"/>
    <property type="match status" value="1"/>
</dbReference>
<keyword evidence="5" id="KW-0378">Hydrolase</keyword>
<evidence type="ECO:0000256" key="3">
    <source>
        <dbReference type="ARBA" id="ARBA00022670"/>
    </source>
</evidence>
<reference evidence="9" key="1">
    <citation type="submission" date="2018-04" db="EMBL/GenBank/DDBJ databases">
        <title>Whole genome sequencing of Hypsizygus marmoreus.</title>
        <authorList>
            <person name="Choi I.-G."/>
            <person name="Min B."/>
            <person name="Kim J.-G."/>
            <person name="Kim S."/>
            <person name="Oh Y.-L."/>
            <person name="Kong W.-S."/>
            <person name="Park H."/>
            <person name="Jeong J."/>
            <person name="Song E.-S."/>
        </authorList>
    </citation>
    <scope>NUCLEOTIDE SEQUENCE [LARGE SCALE GENOMIC DNA]</scope>
    <source>
        <strain evidence="9">51987-8</strain>
    </source>
</reference>
<organism evidence="9 10">
    <name type="scientific">Hypsizygus marmoreus</name>
    <name type="common">White beech mushroom</name>
    <name type="synonym">Agaricus marmoreus</name>
    <dbReference type="NCBI Taxonomy" id="39966"/>
    <lineage>
        <taxon>Eukaryota</taxon>
        <taxon>Fungi</taxon>
        <taxon>Dikarya</taxon>
        <taxon>Basidiomycota</taxon>
        <taxon>Agaricomycotina</taxon>
        <taxon>Agaricomycetes</taxon>
        <taxon>Agaricomycetidae</taxon>
        <taxon>Agaricales</taxon>
        <taxon>Tricholomatineae</taxon>
        <taxon>Lyophyllaceae</taxon>
        <taxon>Hypsizygus</taxon>
    </lineage>
</organism>
<dbReference type="InParanoid" id="A0A369JNX2"/>
<feature type="region of interest" description="Disordered" evidence="7">
    <location>
        <begin position="559"/>
        <end position="593"/>
    </location>
</feature>
<keyword evidence="6" id="KW-0788">Thiol protease</keyword>
<dbReference type="OrthoDB" id="3182339at2759"/>
<keyword evidence="3" id="KW-0645">Protease</keyword>
<evidence type="ECO:0000256" key="1">
    <source>
        <dbReference type="ARBA" id="ARBA00000707"/>
    </source>
</evidence>
<evidence type="ECO:0000256" key="7">
    <source>
        <dbReference type="SAM" id="MobiDB-lite"/>
    </source>
</evidence>
<feature type="domain" description="DUF3645" evidence="8">
    <location>
        <begin position="105"/>
        <end position="137"/>
    </location>
</feature>
<evidence type="ECO:0000313" key="10">
    <source>
        <dbReference type="Proteomes" id="UP000076154"/>
    </source>
</evidence>
<dbReference type="GO" id="GO:0004843">
    <property type="term" value="F:cysteine-type deubiquitinase activity"/>
    <property type="evidence" value="ECO:0007669"/>
    <property type="project" value="UniProtKB-EC"/>
</dbReference>
<keyword evidence="10" id="KW-1185">Reference proteome</keyword>
<accession>A0A369JNX2</accession>
<evidence type="ECO:0000256" key="2">
    <source>
        <dbReference type="ARBA" id="ARBA00012759"/>
    </source>
</evidence>
<keyword evidence="4" id="KW-0833">Ubl conjugation pathway</keyword>
<dbReference type="PANTHER" id="PTHR13367:SF34">
    <property type="match status" value="1"/>
</dbReference>
<evidence type="ECO:0000256" key="6">
    <source>
        <dbReference type="ARBA" id="ARBA00022807"/>
    </source>
</evidence>
<comment type="caution">
    <text evidence="9">The sequence shown here is derived from an EMBL/GenBank/DDBJ whole genome shotgun (WGS) entry which is preliminary data.</text>
</comment>
<dbReference type="AlphaFoldDB" id="A0A369JNX2"/>
<dbReference type="InterPro" id="IPR022105">
    <property type="entry name" value="DUF3645"/>
</dbReference>
<comment type="catalytic activity">
    <reaction evidence="1">
        <text>Thiol-dependent hydrolysis of ester, thioester, amide, peptide and isopeptide bonds formed by the C-terminal Gly of ubiquitin (a 76-residue protein attached to proteins as an intracellular targeting signal).</text>
        <dbReference type="EC" id="3.4.19.12"/>
    </reaction>
</comment>
<name>A0A369JNX2_HYPMA</name>
<evidence type="ECO:0000256" key="4">
    <source>
        <dbReference type="ARBA" id="ARBA00022786"/>
    </source>
</evidence>